<dbReference type="Proteomes" id="UP000646478">
    <property type="component" value="Unassembled WGS sequence"/>
</dbReference>
<evidence type="ECO:0000313" key="2">
    <source>
        <dbReference type="EMBL" id="GGA77918.1"/>
    </source>
</evidence>
<reference evidence="2" key="1">
    <citation type="journal article" date="2014" name="Int. J. Syst. Evol. Microbiol.">
        <title>Complete genome sequence of Corynebacterium casei LMG S-19264T (=DSM 44701T), isolated from a smear-ripened cheese.</title>
        <authorList>
            <consortium name="US DOE Joint Genome Institute (JGI-PGF)"/>
            <person name="Walter F."/>
            <person name="Albersmeier A."/>
            <person name="Kalinowski J."/>
            <person name="Ruckert C."/>
        </authorList>
    </citation>
    <scope>NUCLEOTIDE SEQUENCE</scope>
    <source>
        <strain evidence="2">CGMCC 1.15082</strain>
    </source>
</reference>
<gene>
    <name evidence="2" type="ORF">GCM10011491_01380</name>
</gene>
<sequence length="325" mass="36309">MAALANTIIADPDDTLADLDLSSSGTSIAPEPAPLALVVSVPAIPALPTAPANERDAFYASLEASEAAELQATASRINSRHRAAVAGLIETGKDLIRIKDSISGHFDKWLKIEFEMSKGSAWNYINTALHFADVPKVVEILPPATVYKLAAKATPEDVRNAVVQEITSGVVPTKQDVERRIAEARQRAADEERARKQAEHEQAEAERQKREDEQAWQARAKELTGAGKTEAEIQKERQKWETATAKKAREKDNRLKAKQKREEEQQREHEARQVERDLQRQTAYEAADFIRERLGDDLEAFRSLLSKADSWTFHQILINENKETA</sequence>
<feature type="compositionally biased region" description="Basic and acidic residues" evidence="1">
    <location>
        <begin position="183"/>
        <end position="213"/>
    </location>
</feature>
<dbReference type="EMBL" id="BMHH01000001">
    <property type="protein sequence ID" value="GGA77918.1"/>
    <property type="molecule type" value="Genomic_DNA"/>
</dbReference>
<keyword evidence="3" id="KW-1185">Reference proteome</keyword>
<proteinExistence type="predicted"/>
<protein>
    <recommendedName>
        <fullName evidence="4">DUF3102 domain-containing protein</fullName>
    </recommendedName>
</protein>
<feature type="compositionally biased region" description="Basic and acidic residues" evidence="1">
    <location>
        <begin position="229"/>
        <end position="240"/>
    </location>
</feature>
<evidence type="ECO:0008006" key="4">
    <source>
        <dbReference type="Google" id="ProtNLM"/>
    </source>
</evidence>
<feature type="region of interest" description="Disordered" evidence="1">
    <location>
        <begin position="183"/>
        <end position="279"/>
    </location>
</feature>
<name>A0A916RZB6_9HYPH</name>
<dbReference type="RefSeq" id="WP_188820458.1">
    <property type="nucleotide sequence ID" value="NZ_BMHH01000001.1"/>
</dbReference>
<evidence type="ECO:0000313" key="3">
    <source>
        <dbReference type="Proteomes" id="UP000646478"/>
    </source>
</evidence>
<dbReference type="AlphaFoldDB" id="A0A916RZB6"/>
<accession>A0A916RZB6</accession>
<feature type="compositionally biased region" description="Basic and acidic residues" evidence="1">
    <location>
        <begin position="247"/>
        <end position="279"/>
    </location>
</feature>
<comment type="caution">
    <text evidence="2">The sequence shown here is derived from an EMBL/GenBank/DDBJ whole genome shotgun (WGS) entry which is preliminary data.</text>
</comment>
<evidence type="ECO:0000256" key="1">
    <source>
        <dbReference type="SAM" id="MobiDB-lite"/>
    </source>
</evidence>
<organism evidence="2 3">
    <name type="scientific">Brucella endophytica</name>
    <dbReference type="NCBI Taxonomy" id="1963359"/>
    <lineage>
        <taxon>Bacteria</taxon>
        <taxon>Pseudomonadati</taxon>
        <taxon>Pseudomonadota</taxon>
        <taxon>Alphaproteobacteria</taxon>
        <taxon>Hyphomicrobiales</taxon>
        <taxon>Brucellaceae</taxon>
        <taxon>Brucella/Ochrobactrum group</taxon>
        <taxon>Brucella</taxon>
    </lineage>
</organism>
<reference evidence="2" key="2">
    <citation type="submission" date="2020-09" db="EMBL/GenBank/DDBJ databases">
        <authorList>
            <person name="Sun Q."/>
            <person name="Zhou Y."/>
        </authorList>
    </citation>
    <scope>NUCLEOTIDE SEQUENCE</scope>
    <source>
        <strain evidence="2">CGMCC 1.15082</strain>
    </source>
</reference>